<sequence length="46" mass="5451">MSVYKLDYHPEAEQDLINIYNFIEAYAGRITAQRKLAEIETVTYRL</sequence>
<proteinExistence type="predicted"/>
<dbReference type="InterPro" id="IPR035093">
    <property type="entry name" value="RelE/ParE_toxin_dom_sf"/>
</dbReference>
<dbReference type="EMBL" id="CCRH01000001">
    <property type="protein sequence ID" value="CDZ31480.1"/>
    <property type="molecule type" value="Genomic_DNA"/>
</dbReference>
<dbReference type="AlphaFoldDB" id="A0A0T7F8X3"/>
<gene>
    <name evidence="1" type="ORF">NGAL_HAMBI1145_02420</name>
</gene>
<name>A0A0T7F8X3_NEOGA</name>
<dbReference type="RefSeq" id="WP_245282679.1">
    <property type="nucleotide sequence ID" value="NZ_CCRH01000001.1"/>
</dbReference>
<accession>A0A0T7F8X3</accession>
<reference evidence="1 2" key="1">
    <citation type="submission" date="2014-08" db="EMBL/GenBank/DDBJ databases">
        <authorList>
            <person name="Chen Y.-H."/>
        </authorList>
    </citation>
    <scope>NUCLEOTIDE SEQUENCE [LARGE SCALE GENOMIC DNA]</scope>
</reference>
<organism evidence="1 2">
    <name type="scientific">Neorhizobium galegae bv. officinalis</name>
    <dbReference type="NCBI Taxonomy" id="323656"/>
    <lineage>
        <taxon>Bacteria</taxon>
        <taxon>Pseudomonadati</taxon>
        <taxon>Pseudomonadota</taxon>
        <taxon>Alphaproteobacteria</taxon>
        <taxon>Hyphomicrobiales</taxon>
        <taxon>Rhizobiaceae</taxon>
        <taxon>Rhizobium/Agrobacterium group</taxon>
        <taxon>Neorhizobium</taxon>
    </lineage>
</organism>
<dbReference type="Proteomes" id="UP000046176">
    <property type="component" value="Unassembled WGS sequence"/>
</dbReference>
<evidence type="ECO:0000313" key="1">
    <source>
        <dbReference type="EMBL" id="CDZ31480.1"/>
    </source>
</evidence>
<dbReference type="Gene3D" id="3.30.2310.20">
    <property type="entry name" value="RelE-like"/>
    <property type="match status" value="1"/>
</dbReference>
<protein>
    <recommendedName>
        <fullName evidence="3">Plasmid stabilization system protein</fullName>
    </recommendedName>
</protein>
<evidence type="ECO:0000313" key="2">
    <source>
        <dbReference type="Proteomes" id="UP000046176"/>
    </source>
</evidence>
<evidence type="ECO:0008006" key="3">
    <source>
        <dbReference type="Google" id="ProtNLM"/>
    </source>
</evidence>